<reference evidence="3 4" key="1">
    <citation type="journal article" date="2011" name="PLoS Pathog.">
        <title>Dynamic evolution of pathogenicity revealed by sequencing and comparative genomics of 19 Pseudomonas syringae isolates.</title>
        <authorList>
            <person name="Baltrus D.A."/>
            <person name="Nishimura M.T."/>
            <person name="Romanchuk A."/>
            <person name="Chang J.H."/>
            <person name="Mukhtar M.S."/>
            <person name="Cherkis K."/>
            <person name="Roach J."/>
            <person name="Grant S.R."/>
            <person name="Jones C.D."/>
            <person name="Dangl J.L."/>
        </authorList>
    </citation>
    <scope>NUCLEOTIDE SEQUENCE [LARGE SCALE GENOMIC DNA]</scope>
    <source>
        <strain evidence="4">M301072PT</strain>
    </source>
</reference>
<comment type="caution">
    <text evidence="3">The sequence shown here is derived from an EMBL/GenBank/DDBJ whole genome shotgun (WGS) entry which is preliminary data.</text>
</comment>
<feature type="non-terminal residue" evidence="3">
    <location>
        <position position="1"/>
    </location>
</feature>
<accession>F3FXW0</accession>
<evidence type="ECO:0000259" key="2">
    <source>
        <dbReference type="Pfam" id="PF08335"/>
    </source>
</evidence>
<dbReference type="InterPro" id="IPR023057">
    <property type="entry name" value="GlnE"/>
</dbReference>
<dbReference type="PANTHER" id="PTHR30621:SF0">
    <property type="entry name" value="BIFUNCTIONAL GLUTAMINE SYNTHETASE ADENYLYLTRANSFERASE_ADENYLYL-REMOVING ENZYME"/>
    <property type="match status" value="1"/>
</dbReference>
<dbReference type="PANTHER" id="PTHR30621">
    <property type="entry name" value="GLUTAMINE SYNTHETASE ADENYLYLTRANSFERASE"/>
    <property type="match status" value="1"/>
</dbReference>
<dbReference type="Pfam" id="PF08335">
    <property type="entry name" value="GlnD_UR_UTase"/>
    <property type="match status" value="1"/>
</dbReference>
<dbReference type="EMBL" id="AEAH01003188">
    <property type="protein sequence ID" value="EGH35052.1"/>
    <property type="molecule type" value="Genomic_DNA"/>
</dbReference>
<evidence type="ECO:0000313" key="3">
    <source>
        <dbReference type="EMBL" id="EGH35052.1"/>
    </source>
</evidence>
<sequence>PFVYRRYLDFSAIEALRTMKQLIQQEVKRKGMAENIKLGAGGIREVEFIAQAFQLIHGGR</sequence>
<evidence type="ECO:0000256" key="1">
    <source>
        <dbReference type="ARBA" id="ARBA00022679"/>
    </source>
</evidence>
<keyword evidence="1 3" id="KW-0808">Transferase</keyword>
<dbReference type="GO" id="GO:0000820">
    <property type="term" value="P:regulation of glutamine family amino acid metabolic process"/>
    <property type="evidence" value="ECO:0007669"/>
    <property type="project" value="TreeGrafter"/>
</dbReference>
<protein>
    <submittedName>
        <fullName evidence="3">Bifunctional glutamine-synthetase adenylyltransferase/deadenyltransferase</fullName>
        <ecNumber evidence="3">2.7.7.42</ecNumber>
    </submittedName>
</protein>
<keyword evidence="3" id="KW-0548">Nucleotidyltransferase</keyword>
<proteinExistence type="predicted"/>
<feature type="domain" description="PII-uridylyltransferase/Glutamine-synthetase adenylyltransferase" evidence="2">
    <location>
        <begin position="17"/>
        <end position="58"/>
    </location>
</feature>
<dbReference type="SUPFAM" id="SSF81593">
    <property type="entry name" value="Nucleotidyltransferase substrate binding subunit/domain"/>
    <property type="match status" value="1"/>
</dbReference>
<gene>
    <name evidence="3" type="ORF">PSYJA_41122</name>
</gene>
<organism evidence="3 4">
    <name type="scientific">Pseudomonas syringae pv. japonica str. M301072</name>
    <dbReference type="NCBI Taxonomy" id="629262"/>
    <lineage>
        <taxon>Bacteria</taxon>
        <taxon>Pseudomonadati</taxon>
        <taxon>Pseudomonadota</taxon>
        <taxon>Gammaproteobacteria</taxon>
        <taxon>Pseudomonadales</taxon>
        <taxon>Pseudomonadaceae</taxon>
        <taxon>Pseudomonas</taxon>
        <taxon>Pseudomonas syringae</taxon>
    </lineage>
</organism>
<dbReference type="GO" id="GO:0005829">
    <property type="term" value="C:cytosol"/>
    <property type="evidence" value="ECO:0007669"/>
    <property type="project" value="TreeGrafter"/>
</dbReference>
<dbReference type="AlphaFoldDB" id="F3FXW0"/>
<dbReference type="InterPro" id="IPR013546">
    <property type="entry name" value="PII_UdlTrfase/GS_AdlTrfase"/>
</dbReference>
<dbReference type="Gene3D" id="1.20.120.330">
    <property type="entry name" value="Nucleotidyltransferases domain 2"/>
    <property type="match status" value="1"/>
</dbReference>
<feature type="non-terminal residue" evidence="3">
    <location>
        <position position="60"/>
    </location>
</feature>
<evidence type="ECO:0000313" key="4">
    <source>
        <dbReference type="Proteomes" id="UP000004471"/>
    </source>
</evidence>
<dbReference type="GO" id="GO:0008882">
    <property type="term" value="F:[glutamate-ammonia-ligase] adenylyltransferase activity"/>
    <property type="evidence" value="ECO:0007669"/>
    <property type="project" value="UniProtKB-EC"/>
</dbReference>
<name>F3FXW0_PSESX</name>
<dbReference type="EC" id="2.7.7.42" evidence="3"/>
<dbReference type="Proteomes" id="UP000004471">
    <property type="component" value="Unassembled WGS sequence"/>
</dbReference>